<feature type="compositionally biased region" description="Pro residues" evidence="2">
    <location>
        <begin position="156"/>
        <end position="166"/>
    </location>
</feature>
<reference evidence="4" key="1">
    <citation type="submission" date="2021-02" db="EMBL/GenBank/DDBJ databases">
        <authorList>
            <person name="Dougan E. K."/>
            <person name="Rhodes N."/>
            <person name="Thang M."/>
            <person name="Chan C."/>
        </authorList>
    </citation>
    <scope>NUCLEOTIDE SEQUENCE</scope>
</reference>
<protein>
    <submittedName>
        <fullName evidence="4">Bos1 protein</fullName>
    </submittedName>
</protein>
<dbReference type="Gene3D" id="1.20.5.110">
    <property type="match status" value="1"/>
</dbReference>
<keyword evidence="3" id="KW-0812">Transmembrane</keyword>
<feature type="compositionally biased region" description="Basic and acidic residues" evidence="2">
    <location>
        <begin position="288"/>
        <end position="298"/>
    </location>
</feature>
<proteinExistence type="predicted"/>
<name>A0A812JNE6_9DINO</name>
<comment type="caution">
    <text evidence="4">The sequence shown here is derived from an EMBL/GenBank/DDBJ whole genome shotgun (WGS) entry which is preliminary data.</text>
</comment>
<dbReference type="EMBL" id="CAJNJA010006411">
    <property type="protein sequence ID" value="CAE7209954.1"/>
    <property type="molecule type" value="Genomic_DNA"/>
</dbReference>
<evidence type="ECO:0000256" key="3">
    <source>
        <dbReference type="SAM" id="Phobius"/>
    </source>
</evidence>
<keyword evidence="5" id="KW-1185">Reference proteome</keyword>
<feature type="region of interest" description="Disordered" evidence="2">
    <location>
        <begin position="74"/>
        <end position="181"/>
    </location>
</feature>
<organism evidence="4 5">
    <name type="scientific">Symbiodinium necroappetens</name>
    <dbReference type="NCBI Taxonomy" id="1628268"/>
    <lineage>
        <taxon>Eukaryota</taxon>
        <taxon>Sar</taxon>
        <taxon>Alveolata</taxon>
        <taxon>Dinophyceae</taxon>
        <taxon>Suessiales</taxon>
        <taxon>Symbiodiniaceae</taxon>
        <taxon>Symbiodinium</taxon>
    </lineage>
</organism>
<feature type="region of interest" description="Disordered" evidence="2">
    <location>
        <begin position="288"/>
        <end position="308"/>
    </location>
</feature>
<dbReference type="OrthoDB" id="158360at2759"/>
<dbReference type="AlphaFoldDB" id="A0A812JNE6"/>
<dbReference type="Proteomes" id="UP000601435">
    <property type="component" value="Unassembled WGS sequence"/>
</dbReference>
<sequence length="937" mass="101416">MHLPPRPGSAGISDAIHATKSLPVGLYSKLGQAEGPRVPDVGGHQMALQALPSEPGTIRMHPQELLQHLDKLQPTHPLQSAPPQNGHHEPNDMQPAQVPPVHATHSTAASCAAKAGHPHAPTQNFSQHAAPMQFHGHTAQSSHLHQTPVAKHGRPSPAPPQIPPQLPVEARGHSAGHAMAKATGDVSSLLRKAETLKRDVDSTLEGFAANKAGSDVAMQQRLAALFADLTNTTQRVREEVDAMPEKGRAAWDRKTTRLEEDVSVIQNAVDKQLGAFYRVKREEENRKKLLGDRKKKDGPDDETQGLVRENRSLRDSAAALDEVLEQAGSIFGNLVNQNKVLKNARRKLLDAANSIGVSQSLVNVIDRRQTGDKWLVYGGMALTLFILFSLWYLLRMCDLRGAEASPIMHFSPPCAHTAGRNNTASADRVAVARQVEPANIGALLWGAPMSIGPEKGLGSARRSPRRTWPAWQSAALEVQRSMRTQASLLDVNKMLGGLAKDGRWQLVLLQLRLWSQLQLDLVSFNSALLGLSKAARWLQALELFSLLAGLALLPNAVSRTTVALKTGERWQGSLLLLRERGGAFEDAVACSAALTAAGRGRGSWRLPLQLFSIASTKMLLPNVVVLTAQIAPNTWVHGLQQLQACGRTRLRLDSVAFVAAVAAPGAWSSSLERLAWGRRRGLPGLGSGARSAAVAAAAEASLWEESIAVLLSPRRARRLGEITLQYRKNQLCGFVSAIAACDALRWAWVLELLHRGRTWGLGLDLDVLNAVVSGCESVWQQALATLGFALAAQSTLPDLITWNALLSGTPWSSAMEALQSLQQRGLQADVISVTAVVTAFEQGLRWSASIAAISRMQEDRLLCNEQTFTAVASACQKAGRERFVPCVLEEMRHQGLAWDVAALSTALLASEQTLSSPILCLLSFQSGRTVRFMQPLR</sequence>
<evidence type="ECO:0000313" key="4">
    <source>
        <dbReference type="EMBL" id="CAE7209954.1"/>
    </source>
</evidence>
<keyword evidence="3" id="KW-0472">Membrane</keyword>
<dbReference type="PANTHER" id="PTHR47447:SF17">
    <property type="entry name" value="OS12G0638900 PROTEIN"/>
    <property type="match status" value="1"/>
</dbReference>
<dbReference type="Pfam" id="PF12352">
    <property type="entry name" value="V-SNARE_C"/>
    <property type="match status" value="1"/>
</dbReference>
<feature type="transmembrane region" description="Helical" evidence="3">
    <location>
        <begin position="374"/>
        <end position="394"/>
    </location>
</feature>
<feature type="compositionally biased region" description="Low complexity" evidence="2">
    <location>
        <begin position="102"/>
        <end position="115"/>
    </location>
</feature>
<keyword evidence="3" id="KW-1133">Transmembrane helix</keyword>
<dbReference type="PANTHER" id="PTHR47447">
    <property type="entry name" value="OS03G0856100 PROTEIN"/>
    <property type="match status" value="1"/>
</dbReference>
<accession>A0A812JNE6</accession>
<evidence type="ECO:0000313" key="5">
    <source>
        <dbReference type="Proteomes" id="UP000601435"/>
    </source>
</evidence>
<evidence type="ECO:0000256" key="2">
    <source>
        <dbReference type="SAM" id="MobiDB-lite"/>
    </source>
</evidence>
<evidence type="ECO:0000256" key="1">
    <source>
        <dbReference type="ARBA" id="ARBA00022737"/>
    </source>
</evidence>
<keyword evidence="1" id="KW-0677">Repeat</keyword>
<dbReference type="InterPro" id="IPR011990">
    <property type="entry name" value="TPR-like_helical_dom_sf"/>
</dbReference>
<dbReference type="Gene3D" id="1.25.40.10">
    <property type="entry name" value="Tetratricopeptide repeat domain"/>
    <property type="match status" value="2"/>
</dbReference>
<gene>
    <name evidence="4" type="primary">bos1</name>
    <name evidence="4" type="ORF">SNEC2469_LOCUS2064</name>
</gene>